<evidence type="ECO:0000256" key="2">
    <source>
        <dbReference type="ARBA" id="ARBA00022801"/>
    </source>
</evidence>
<dbReference type="PANTHER" id="PTHR43798">
    <property type="entry name" value="MONOACYLGLYCEROL LIPASE"/>
    <property type="match status" value="1"/>
</dbReference>
<sequence length="292" mass="31184">MLPNGEHRITVNDVEHWIRVEGSEAPGEPVVFIHGGPGANAFLLERTVGPHLGASHPVVYYDQRGCGRSGPAPGYSMEALVADLDGLIGALDLDAVTVAGFSFGGQVAAEYAVRHPASVRRLILVAPPILGPLRWDNRLAGLDAVADPSFRRVLRESAPSLEFAVGRPSFGSLRHLWAAMDAETGARFSLNDPEVRRPPGLPEGEGLAYNAEFADAVLAEQRPGSLLDDLAELDVPTLVIVGLYDRTVGVDACRDIVDRMANARLVLLSRSGHAPIEEPEAYADAMTAFLVS</sequence>
<keyword evidence="2 4" id="KW-0378">Hydrolase</keyword>
<evidence type="ECO:0000259" key="3">
    <source>
        <dbReference type="Pfam" id="PF00561"/>
    </source>
</evidence>
<dbReference type="RefSeq" id="WP_253750387.1">
    <property type="nucleotide sequence ID" value="NZ_JAMZDZ010000001.1"/>
</dbReference>
<dbReference type="InterPro" id="IPR002410">
    <property type="entry name" value="Peptidase_S33"/>
</dbReference>
<protein>
    <submittedName>
        <fullName evidence="4">Alpha/beta fold hydrolase</fullName>
    </submittedName>
</protein>
<evidence type="ECO:0000256" key="1">
    <source>
        <dbReference type="ARBA" id="ARBA00010088"/>
    </source>
</evidence>
<organism evidence="4 5">
    <name type="scientific">Hamadaea flava</name>
    <dbReference type="NCBI Taxonomy" id="1742688"/>
    <lineage>
        <taxon>Bacteria</taxon>
        <taxon>Bacillati</taxon>
        <taxon>Actinomycetota</taxon>
        <taxon>Actinomycetes</taxon>
        <taxon>Micromonosporales</taxon>
        <taxon>Micromonosporaceae</taxon>
        <taxon>Hamadaea</taxon>
    </lineage>
</organism>
<dbReference type="PRINTS" id="PR00793">
    <property type="entry name" value="PROAMNOPTASE"/>
</dbReference>
<evidence type="ECO:0000313" key="4">
    <source>
        <dbReference type="EMBL" id="MFC4133763.1"/>
    </source>
</evidence>
<comment type="similarity">
    <text evidence="1">Belongs to the peptidase S33 family.</text>
</comment>
<dbReference type="SUPFAM" id="SSF53474">
    <property type="entry name" value="alpha/beta-Hydrolases"/>
    <property type="match status" value="1"/>
</dbReference>
<proteinExistence type="inferred from homology"/>
<dbReference type="InterPro" id="IPR000073">
    <property type="entry name" value="AB_hydrolase_1"/>
</dbReference>
<comment type="caution">
    <text evidence="4">The sequence shown here is derived from an EMBL/GenBank/DDBJ whole genome shotgun (WGS) entry which is preliminary data.</text>
</comment>
<dbReference type="Proteomes" id="UP001595816">
    <property type="component" value="Unassembled WGS sequence"/>
</dbReference>
<evidence type="ECO:0000313" key="5">
    <source>
        <dbReference type="Proteomes" id="UP001595816"/>
    </source>
</evidence>
<feature type="domain" description="AB hydrolase-1" evidence="3">
    <location>
        <begin position="29"/>
        <end position="278"/>
    </location>
</feature>
<gene>
    <name evidence="4" type="ORF">ACFOZ4_24390</name>
</gene>
<name>A0ABV8LTQ7_9ACTN</name>
<dbReference type="GO" id="GO:0016787">
    <property type="term" value="F:hydrolase activity"/>
    <property type="evidence" value="ECO:0007669"/>
    <property type="project" value="UniProtKB-KW"/>
</dbReference>
<keyword evidence="5" id="KW-1185">Reference proteome</keyword>
<dbReference type="PANTHER" id="PTHR43798:SF33">
    <property type="entry name" value="HYDROLASE, PUTATIVE (AFU_ORTHOLOGUE AFUA_2G14860)-RELATED"/>
    <property type="match status" value="1"/>
</dbReference>
<dbReference type="InterPro" id="IPR050266">
    <property type="entry name" value="AB_hydrolase_sf"/>
</dbReference>
<dbReference type="PRINTS" id="PR00111">
    <property type="entry name" value="ABHYDROLASE"/>
</dbReference>
<dbReference type="InterPro" id="IPR029058">
    <property type="entry name" value="AB_hydrolase_fold"/>
</dbReference>
<dbReference type="EMBL" id="JBHSAY010000013">
    <property type="protein sequence ID" value="MFC4133763.1"/>
    <property type="molecule type" value="Genomic_DNA"/>
</dbReference>
<accession>A0ABV8LTQ7</accession>
<dbReference type="Pfam" id="PF00561">
    <property type="entry name" value="Abhydrolase_1"/>
    <property type="match status" value="1"/>
</dbReference>
<dbReference type="Gene3D" id="3.40.50.1820">
    <property type="entry name" value="alpha/beta hydrolase"/>
    <property type="match status" value="1"/>
</dbReference>
<reference evidence="5" key="1">
    <citation type="journal article" date="2019" name="Int. J. Syst. Evol. Microbiol.">
        <title>The Global Catalogue of Microorganisms (GCM) 10K type strain sequencing project: providing services to taxonomists for standard genome sequencing and annotation.</title>
        <authorList>
            <consortium name="The Broad Institute Genomics Platform"/>
            <consortium name="The Broad Institute Genome Sequencing Center for Infectious Disease"/>
            <person name="Wu L."/>
            <person name="Ma J."/>
        </authorList>
    </citation>
    <scope>NUCLEOTIDE SEQUENCE [LARGE SCALE GENOMIC DNA]</scope>
    <source>
        <strain evidence="5">CGMCC 4.7289</strain>
    </source>
</reference>